<dbReference type="OrthoDB" id="5182323at2"/>
<gene>
    <name evidence="2" type="ORF">PS9374_05102</name>
</gene>
<evidence type="ECO:0008006" key="4">
    <source>
        <dbReference type="Google" id="ProtNLM"/>
    </source>
</evidence>
<keyword evidence="3" id="KW-1185">Reference proteome</keyword>
<dbReference type="AlphaFoldDB" id="A0A171DKR9"/>
<protein>
    <recommendedName>
        <fullName evidence="4">Peptidase</fullName>
    </recommendedName>
</protein>
<proteinExistence type="predicted"/>
<dbReference type="STRING" id="161355.PS9374_05102"/>
<dbReference type="EMBL" id="BDCX01000013">
    <property type="protein sequence ID" value="GAT69427.1"/>
    <property type="molecule type" value="Genomic_DNA"/>
</dbReference>
<reference evidence="3" key="2">
    <citation type="submission" date="2016-04" db="EMBL/GenBank/DDBJ databases">
        <title>Planomonospora sphaerica JCM9374 whole genome shotgun sequence.</title>
        <authorList>
            <person name="Suzuki T."/>
            <person name="Dohra H."/>
            <person name="Kodani S."/>
        </authorList>
    </citation>
    <scope>NUCLEOTIDE SEQUENCE [LARGE SCALE GENOMIC DNA]</scope>
    <source>
        <strain evidence="3">JCM 9374</strain>
    </source>
</reference>
<evidence type="ECO:0000313" key="3">
    <source>
        <dbReference type="Proteomes" id="UP000077701"/>
    </source>
</evidence>
<feature type="chain" id="PRO_5007905823" description="Peptidase" evidence="1">
    <location>
        <begin position="32"/>
        <end position="276"/>
    </location>
</feature>
<comment type="caution">
    <text evidence="2">The sequence shown here is derived from an EMBL/GenBank/DDBJ whole genome shotgun (WGS) entry which is preliminary data.</text>
</comment>
<dbReference type="RefSeq" id="WP_068900835.1">
    <property type="nucleotide sequence ID" value="NZ_BDCX01000013.1"/>
</dbReference>
<feature type="signal peptide" evidence="1">
    <location>
        <begin position="1"/>
        <end position="31"/>
    </location>
</feature>
<keyword evidence="1" id="KW-0732">Signal</keyword>
<reference evidence="2 3" key="1">
    <citation type="journal article" date="2016" name="Genome Announc.">
        <title>Draft Genome Sequence of Planomonospora sphaerica JCM9374, a Rare Actinomycete.</title>
        <authorList>
            <person name="Dohra H."/>
            <person name="Suzuki T."/>
            <person name="Inoue Y."/>
            <person name="Kodani S."/>
        </authorList>
    </citation>
    <scope>NUCLEOTIDE SEQUENCE [LARGE SCALE GENOMIC DNA]</scope>
    <source>
        <strain evidence="2 3">JCM 9374</strain>
    </source>
</reference>
<name>A0A171DKR9_9ACTN</name>
<accession>A0A171DKR9</accession>
<sequence>MRSVSRLAAALAGTTALTTALVAVPALGAQAAAEDDGLQLVVPTLASMLPGQQGWISAVWKAATDVCDVKVTATAPGLTIGYPANTGSYTSLYEADKLAADAMDFTALNVSVPAGASGAAKVTFDVSYTRLPPGQAKKDDPSVAEKFDCKGPKGNQTVTATLPIASAAGAAVVQKTTAVTVAKDTPAWVRIAFEARRPGLRDFRVTVAPPAGLEIAYPGEKTSAGLYDDVAPAVAREDYAAVRFDASGLAAGTYRLPVHAAYTGGGHTGELALTVE</sequence>
<dbReference type="Proteomes" id="UP000077701">
    <property type="component" value="Unassembled WGS sequence"/>
</dbReference>
<evidence type="ECO:0000256" key="1">
    <source>
        <dbReference type="SAM" id="SignalP"/>
    </source>
</evidence>
<evidence type="ECO:0000313" key="2">
    <source>
        <dbReference type="EMBL" id="GAT69427.1"/>
    </source>
</evidence>
<organism evidence="2 3">
    <name type="scientific">Planomonospora sphaerica</name>
    <dbReference type="NCBI Taxonomy" id="161355"/>
    <lineage>
        <taxon>Bacteria</taxon>
        <taxon>Bacillati</taxon>
        <taxon>Actinomycetota</taxon>
        <taxon>Actinomycetes</taxon>
        <taxon>Streptosporangiales</taxon>
        <taxon>Streptosporangiaceae</taxon>
        <taxon>Planomonospora</taxon>
    </lineage>
</organism>